<evidence type="ECO:0000259" key="3">
    <source>
        <dbReference type="Pfam" id="PF08541"/>
    </source>
</evidence>
<name>A0ABX1SA63_9PSEU</name>
<evidence type="ECO:0000256" key="1">
    <source>
        <dbReference type="ARBA" id="ARBA00022679"/>
    </source>
</evidence>
<feature type="domain" description="Beta-ketoacyl-[acyl-carrier-protein] synthase III C-terminal" evidence="3">
    <location>
        <begin position="258"/>
        <end position="349"/>
    </location>
</feature>
<feature type="domain" description="Beta-ketoacyl-[acyl-carrier-protein] synthase III N-terminal" evidence="4">
    <location>
        <begin position="128"/>
        <end position="203"/>
    </location>
</feature>
<dbReference type="Pfam" id="PF08545">
    <property type="entry name" value="ACP_syn_III"/>
    <property type="match status" value="1"/>
</dbReference>
<reference evidence="5 6" key="1">
    <citation type="submission" date="2020-04" db="EMBL/GenBank/DDBJ databases">
        <authorList>
            <person name="Klaysubun C."/>
            <person name="Duangmal K."/>
            <person name="Lipun K."/>
        </authorList>
    </citation>
    <scope>NUCLEOTIDE SEQUENCE [LARGE SCALE GENOMIC DNA]</scope>
    <source>
        <strain evidence="5 6">K10HN5</strain>
    </source>
</reference>
<proteinExistence type="predicted"/>
<keyword evidence="6" id="KW-1185">Reference proteome</keyword>
<dbReference type="SUPFAM" id="SSF53901">
    <property type="entry name" value="Thiolase-like"/>
    <property type="match status" value="1"/>
</dbReference>
<keyword evidence="1" id="KW-0808">Transferase</keyword>
<gene>
    <name evidence="5" type="ORF">HF526_14225</name>
</gene>
<accession>A0ABX1SA63</accession>
<evidence type="ECO:0000259" key="4">
    <source>
        <dbReference type="Pfam" id="PF08545"/>
    </source>
</evidence>
<keyword evidence="2" id="KW-0012">Acyltransferase</keyword>
<dbReference type="InterPro" id="IPR016039">
    <property type="entry name" value="Thiolase-like"/>
</dbReference>
<dbReference type="Gene3D" id="3.40.47.10">
    <property type="match status" value="2"/>
</dbReference>
<dbReference type="InterPro" id="IPR013747">
    <property type="entry name" value="ACP_syn_III_C"/>
</dbReference>
<dbReference type="EMBL" id="JAAXLA010000023">
    <property type="protein sequence ID" value="NMH98453.1"/>
    <property type="molecule type" value="Genomic_DNA"/>
</dbReference>
<evidence type="ECO:0000313" key="5">
    <source>
        <dbReference type="EMBL" id="NMH98453.1"/>
    </source>
</evidence>
<evidence type="ECO:0000256" key="2">
    <source>
        <dbReference type="ARBA" id="ARBA00023315"/>
    </source>
</evidence>
<comment type="caution">
    <text evidence="5">The sequence shown here is derived from an EMBL/GenBank/DDBJ whole genome shotgun (WGS) entry which is preliminary data.</text>
</comment>
<evidence type="ECO:0000313" key="6">
    <source>
        <dbReference type="Proteomes" id="UP000820669"/>
    </source>
</evidence>
<dbReference type="InterPro" id="IPR013751">
    <property type="entry name" value="ACP_syn_III_N"/>
</dbReference>
<dbReference type="PANTHER" id="PTHR34069">
    <property type="entry name" value="3-OXOACYL-[ACYL-CARRIER-PROTEIN] SYNTHASE 3"/>
    <property type="match status" value="1"/>
</dbReference>
<sequence>MALEGGTGGSPEGRAYRSRFAGIGARLPERRLTTEELMASTRYDTGIELERLTGVRERHVVAAGEDSYTLALAAAQDALAHAGCEAQDLDMLIVSSISRHVGGMRIQLEPPVSVRLKHVLGADRALSFDLSNACAGMMTGVFLLNDLVRQGRIRRGMVVSGEYISELGRNAAEEVRDVTSDQLASLTLGDAGAAAIVERAPDGAPGIDVAGFTTLSGHSRLCVAFPATIGPGTTMHTQAREIHAAGIAEAVPRLREVLDAAGLAMDDVDYLIMHQTSTRAIAKGAAAVTAEFGAAPKHMVVTVDELGNTASTTHFVALWKYLNEGRFRGEDRILLLALASGLEVGIVIFTVGQLVERYGQLVGSHGYRD</sequence>
<dbReference type="Proteomes" id="UP000820669">
    <property type="component" value="Unassembled WGS sequence"/>
</dbReference>
<organism evidence="5 6">
    <name type="scientific">Pseudonocardia acidicola</name>
    <dbReference type="NCBI Taxonomy" id="2724939"/>
    <lineage>
        <taxon>Bacteria</taxon>
        <taxon>Bacillati</taxon>
        <taxon>Actinomycetota</taxon>
        <taxon>Actinomycetes</taxon>
        <taxon>Pseudonocardiales</taxon>
        <taxon>Pseudonocardiaceae</taxon>
        <taxon>Pseudonocardia</taxon>
    </lineage>
</organism>
<protein>
    <submittedName>
        <fullName evidence="5">3-oxoacyl-ACP synthase</fullName>
    </submittedName>
</protein>
<dbReference type="Pfam" id="PF08541">
    <property type="entry name" value="ACP_syn_III_C"/>
    <property type="match status" value="1"/>
</dbReference>
<dbReference type="PANTHER" id="PTHR34069:SF3">
    <property type="entry name" value="ACYL-COA:ACYL-COA ALKYLTRANSFERASE"/>
    <property type="match status" value="1"/>
</dbReference>